<evidence type="ECO:0000313" key="1">
    <source>
        <dbReference type="EMBL" id="STO31818.1"/>
    </source>
</evidence>
<sequence length="325" mass="39112">MKKILLMIQNINHYEERIINELNNQGYKVEVFDVLNPKYSKARKIKNPFLRLYNNKYLKKYKGINLKDKLEAEEILKDLKKLNYDYDIFLKIGCIYLAENVLKFIKSKVKICISHHWDSSIRMKKCNFELEKKYFNKISSYERDDVKNFDLKYLSNFYFYRNKNEIIEYDVYTLMSKNDESRENLLYKIAEKLLKEKFKINFILYSPNLTIKEKLGIRLTDKGISVIEMVKAESKSKAVLELCHSLNKGYTFRTFDCIGMRKKLITNNKDIINEDFYNPNNILIIDEKNINIPREFIDSPYEDLPEEIYEKYSLENWIKQLLDVK</sequence>
<dbReference type="AlphaFoldDB" id="A0A377GXY1"/>
<evidence type="ECO:0000313" key="2">
    <source>
        <dbReference type="Proteomes" id="UP000255328"/>
    </source>
</evidence>
<keyword evidence="2" id="KW-1185">Reference proteome</keyword>
<reference evidence="1 2" key="1">
    <citation type="submission" date="2018-06" db="EMBL/GenBank/DDBJ databases">
        <authorList>
            <consortium name="Pathogen Informatics"/>
            <person name="Doyle S."/>
        </authorList>
    </citation>
    <scope>NUCLEOTIDE SEQUENCE [LARGE SCALE GENOMIC DNA]</scope>
    <source>
        <strain evidence="1 2">NCTC10723</strain>
    </source>
</reference>
<dbReference type="EMBL" id="UGGU01000003">
    <property type="protein sequence ID" value="STO31818.1"/>
    <property type="molecule type" value="Genomic_DNA"/>
</dbReference>
<dbReference type="Proteomes" id="UP000255328">
    <property type="component" value="Unassembled WGS sequence"/>
</dbReference>
<organism evidence="1 2">
    <name type="scientific">Fusobacterium necrogenes</name>
    <dbReference type="NCBI Taxonomy" id="858"/>
    <lineage>
        <taxon>Bacteria</taxon>
        <taxon>Fusobacteriati</taxon>
        <taxon>Fusobacteriota</taxon>
        <taxon>Fusobacteriia</taxon>
        <taxon>Fusobacteriales</taxon>
        <taxon>Fusobacteriaceae</taxon>
        <taxon>Fusobacterium</taxon>
    </lineage>
</organism>
<protein>
    <submittedName>
        <fullName evidence="1">Uncharacterized protein</fullName>
    </submittedName>
</protein>
<gene>
    <name evidence="1" type="ORF">NCTC10723_01278</name>
</gene>
<proteinExistence type="predicted"/>
<dbReference type="OrthoDB" id="3251881at2"/>
<accession>A0A377GXY1</accession>
<dbReference type="RefSeq" id="WP_115270467.1">
    <property type="nucleotide sequence ID" value="NZ_CASFEE010000013.1"/>
</dbReference>
<name>A0A377GXY1_9FUSO</name>